<dbReference type="Proteomes" id="UP000002051">
    <property type="component" value="Chromosome 2"/>
</dbReference>
<accession>G7IJ54</accession>
<dbReference type="AlphaFoldDB" id="G7IJ54"/>
<keyword evidence="3" id="KW-1185">Reference proteome</keyword>
<evidence type="ECO:0000313" key="2">
    <source>
        <dbReference type="EnsemblPlants" id="AES66242"/>
    </source>
</evidence>
<organism evidence="1 3">
    <name type="scientific">Medicago truncatula</name>
    <name type="common">Barrel medic</name>
    <name type="synonym">Medicago tribuloides</name>
    <dbReference type="NCBI Taxonomy" id="3880"/>
    <lineage>
        <taxon>Eukaryota</taxon>
        <taxon>Viridiplantae</taxon>
        <taxon>Streptophyta</taxon>
        <taxon>Embryophyta</taxon>
        <taxon>Tracheophyta</taxon>
        <taxon>Spermatophyta</taxon>
        <taxon>Magnoliopsida</taxon>
        <taxon>eudicotyledons</taxon>
        <taxon>Gunneridae</taxon>
        <taxon>Pentapetalae</taxon>
        <taxon>rosids</taxon>
        <taxon>fabids</taxon>
        <taxon>Fabales</taxon>
        <taxon>Fabaceae</taxon>
        <taxon>Papilionoideae</taxon>
        <taxon>50 kb inversion clade</taxon>
        <taxon>NPAAA clade</taxon>
        <taxon>Hologalegina</taxon>
        <taxon>IRL clade</taxon>
        <taxon>Trifolieae</taxon>
        <taxon>Medicago</taxon>
    </lineage>
</organism>
<evidence type="ECO:0000313" key="3">
    <source>
        <dbReference type="Proteomes" id="UP000002051"/>
    </source>
</evidence>
<reference evidence="1 3" key="1">
    <citation type="journal article" date="2011" name="Nature">
        <title>The Medicago genome provides insight into the evolution of rhizobial symbioses.</title>
        <authorList>
            <person name="Young N.D."/>
            <person name="Debelle F."/>
            <person name="Oldroyd G.E."/>
            <person name="Geurts R."/>
            <person name="Cannon S.B."/>
            <person name="Udvardi M.K."/>
            <person name="Benedito V.A."/>
            <person name="Mayer K.F."/>
            <person name="Gouzy J."/>
            <person name="Schoof H."/>
            <person name="Van de Peer Y."/>
            <person name="Proost S."/>
            <person name="Cook D.R."/>
            <person name="Meyers B.C."/>
            <person name="Spannagl M."/>
            <person name="Cheung F."/>
            <person name="De Mita S."/>
            <person name="Krishnakumar V."/>
            <person name="Gundlach H."/>
            <person name="Zhou S."/>
            <person name="Mudge J."/>
            <person name="Bharti A.K."/>
            <person name="Murray J.D."/>
            <person name="Naoumkina M.A."/>
            <person name="Rosen B."/>
            <person name="Silverstein K.A."/>
            <person name="Tang H."/>
            <person name="Rombauts S."/>
            <person name="Zhao P.X."/>
            <person name="Zhou P."/>
            <person name="Barbe V."/>
            <person name="Bardou P."/>
            <person name="Bechner M."/>
            <person name="Bellec A."/>
            <person name="Berger A."/>
            <person name="Berges H."/>
            <person name="Bidwell S."/>
            <person name="Bisseling T."/>
            <person name="Choisne N."/>
            <person name="Couloux A."/>
            <person name="Denny R."/>
            <person name="Deshpande S."/>
            <person name="Dai X."/>
            <person name="Doyle J.J."/>
            <person name="Dudez A.M."/>
            <person name="Farmer A.D."/>
            <person name="Fouteau S."/>
            <person name="Franken C."/>
            <person name="Gibelin C."/>
            <person name="Gish J."/>
            <person name="Goldstein S."/>
            <person name="Gonzalez A.J."/>
            <person name="Green P.J."/>
            <person name="Hallab A."/>
            <person name="Hartog M."/>
            <person name="Hua A."/>
            <person name="Humphray S.J."/>
            <person name="Jeong D.H."/>
            <person name="Jing Y."/>
            <person name="Jocker A."/>
            <person name="Kenton S.M."/>
            <person name="Kim D.J."/>
            <person name="Klee K."/>
            <person name="Lai H."/>
            <person name="Lang C."/>
            <person name="Lin S."/>
            <person name="Macmil S.L."/>
            <person name="Magdelenat G."/>
            <person name="Matthews L."/>
            <person name="McCorrison J."/>
            <person name="Monaghan E.L."/>
            <person name="Mun J.H."/>
            <person name="Najar F.Z."/>
            <person name="Nicholson C."/>
            <person name="Noirot C."/>
            <person name="O'Bleness M."/>
            <person name="Paule C.R."/>
            <person name="Poulain J."/>
            <person name="Prion F."/>
            <person name="Qin B."/>
            <person name="Qu C."/>
            <person name="Retzel E.F."/>
            <person name="Riddle C."/>
            <person name="Sallet E."/>
            <person name="Samain S."/>
            <person name="Samson N."/>
            <person name="Sanders I."/>
            <person name="Saurat O."/>
            <person name="Scarpelli C."/>
            <person name="Schiex T."/>
            <person name="Segurens B."/>
            <person name="Severin A.J."/>
            <person name="Sherrier D.J."/>
            <person name="Shi R."/>
            <person name="Sims S."/>
            <person name="Singer S.R."/>
            <person name="Sinharoy S."/>
            <person name="Sterck L."/>
            <person name="Viollet A."/>
            <person name="Wang B.B."/>
            <person name="Wang K."/>
            <person name="Wang M."/>
            <person name="Wang X."/>
            <person name="Warfsmann J."/>
            <person name="Weissenbach J."/>
            <person name="White D.D."/>
            <person name="White J.D."/>
            <person name="Wiley G.B."/>
            <person name="Wincker P."/>
            <person name="Xing Y."/>
            <person name="Yang L."/>
            <person name="Yao Z."/>
            <person name="Ying F."/>
            <person name="Zhai J."/>
            <person name="Zhou L."/>
            <person name="Zuber A."/>
            <person name="Denarie J."/>
            <person name="Dixon R.A."/>
            <person name="May G.D."/>
            <person name="Schwartz D.C."/>
            <person name="Rogers J."/>
            <person name="Quetier F."/>
            <person name="Town C.D."/>
            <person name="Roe B.A."/>
        </authorList>
    </citation>
    <scope>NUCLEOTIDE SEQUENCE [LARGE SCALE GENOMIC DNA]</scope>
    <source>
        <strain evidence="1">A17</strain>
        <strain evidence="2 3">cv. Jemalong A17</strain>
    </source>
</reference>
<reference evidence="2" key="3">
    <citation type="submission" date="2015-04" db="UniProtKB">
        <authorList>
            <consortium name="EnsemblPlants"/>
        </authorList>
    </citation>
    <scope>IDENTIFICATION</scope>
    <source>
        <strain evidence="2">cv. Jemalong A17</strain>
    </source>
</reference>
<dbReference type="EMBL" id="CM001218">
    <property type="protein sequence ID" value="AES66242.1"/>
    <property type="molecule type" value="Genomic_DNA"/>
</dbReference>
<dbReference type="EnsemblPlants" id="AES66242">
    <property type="protein sequence ID" value="AES66242"/>
    <property type="gene ID" value="MTR_2g064730"/>
</dbReference>
<dbReference type="PaxDb" id="3880-AES66242"/>
<sequence length="87" mass="9656">MHLYYQVTISDFSHVLNSFTNPNQIEKPKTQDDNIVHNNETSILNISSSSKQMDVYNPLAEATIADSNQTSMVGNSSNLYLICKGCA</sequence>
<evidence type="ECO:0000313" key="1">
    <source>
        <dbReference type="EMBL" id="AES66242.1"/>
    </source>
</evidence>
<protein>
    <submittedName>
        <fullName evidence="1 2">Uncharacterized protein</fullName>
    </submittedName>
</protein>
<dbReference type="HOGENOM" id="CLU_2486739_0_0_1"/>
<proteinExistence type="predicted"/>
<gene>
    <name evidence="1" type="ordered locus">MTR_2g064730</name>
</gene>
<reference evidence="1 3" key="2">
    <citation type="journal article" date="2014" name="BMC Genomics">
        <title>An improved genome release (version Mt4.0) for the model legume Medicago truncatula.</title>
        <authorList>
            <person name="Tang H."/>
            <person name="Krishnakumar V."/>
            <person name="Bidwell S."/>
            <person name="Rosen B."/>
            <person name="Chan A."/>
            <person name="Zhou S."/>
            <person name="Gentzbittel L."/>
            <person name="Childs K.L."/>
            <person name="Yandell M."/>
            <person name="Gundlach H."/>
            <person name="Mayer K.F."/>
            <person name="Schwartz D.C."/>
            <person name="Town C.D."/>
        </authorList>
    </citation>
    <scope>GENOME REANNOTATION</scope>
    <source>
        <strain evidence="2 3">cv. Jemalong A17</strain>
    </source>
</reference>
<name>G7IJ54_MEDTR</name>